<dbReference type="PANTHER" id="PTHR31232">
    <property type="match status" value="1"/>
</dbReference>
<organism evidence="8 9">
    <name type="scientific">Rhododendron griersonianum</name>
    <dbReference type="NCBI Taxonomy" id="479676"/>
    <lineage>
        <taxon>Eukaryota</taxon>
        <taxon>Viridiplantae</taxon>
        <taxon>Streptophyta</taxon>
        <taxon>Embryophyta</taxon>
        <taxon>Tracheophyta</taxon>
        <taxon>Spermatophyta</taxon>
        <taxon>Magnoliopsida</taxon>
        <taxon>eudicotyledons</taxon>
        <taxon>Gunneridae</taxon>
        <taxon>Pentapetalae</taxon>
        <taxon>asterids</taxon>
        <taxon>Ericales</taxon>
        <taxon>Ericaceae</taxon>
        <taxon>Ericoideae</taxon>
        <taxon>Rhodoreae</taxon>
        <taxon>Rhododendron</taxon>
    </lineage>
</organism>
<keyword evidence="7" id="KW-1133">Transmembrane helix</keyword>
<reference evidence="8" key="1">
    <citation type="submission" date="2020-08" db="EMBL/GenBank/DDBJ databases">
        <title>Plant Genome Project.</title>
        <authorList>
            <person name="Zhang R.-G."/>
        </authorList>
    </citation>
    <scope>NUCLEOTIDE SEQUENCE</scope>
    <source>
        <strain evidence="8">WSP0</strain>
        <tissue evidence="8">Leaf</tissue>
    </source>
</reference>
<evidence type="ECO:0000256" key="7">
    <source>
        <dbReference type="SAM" id="Phobius"/>
    </source>
</evidence>
<feature type="chain" id="PRO_5043111966" description="S-protein homolog" evidence="6">
    <location>
        <begin position="20"/>
        <end position="279"/>
    </location>
</feature>
<dbReference type="GO" id="GO:0005576">
    <property type="term" value="C:extracellular region"/>
    <property type="evidence" value="ECO:0007669"/>
    <property type="project" value="UniProtKB-SubCell"/>
</dbReference>
<keyword evidence="4 6" id="KW-0964">Secreted</keyword>
<protein>
    <recommendedName>
        <fullName evidence="6">S-protein homolog</fullName>
    </recommendedName>
</protein>
<dbReference type="EMBL" id="JACTNZ010000003">
    <property type="protein sequence ID" value="KAG5559010.1"/>
    <property type="molecule type" value="Genomic_DNA"/>
</dbReference>
<accession>A0AAV6L2Y7</accession>
<evidence type="ECO:0000256" key="2">
    <source>
        <dbReference type="ARBA" id="ARBA00005581"/>
    </source>
</evidence>
<keyword evidence="7" id="KW-0472">Membrane</keyword>
<keyword evidence="7" id="KW-0812">Transmembrane</keyword>
<comment type="similarity">
    <text evidence="2 6">Belongs to the plant self-incompatibility (S1) protein family.</text>
</comment>
<sequence>MSRVFLIPLVIVLFHLVCATSSEIAVHIISGVPDNPTKLRVNCTYEGADFQERTLNDGQEFSWGHSDNFFVDYMFVCKFDWGTKTRTFPVLSMRTRPILCAHTIYPCDCYWDARADGFYFSNDKKSWKKMYEWLYTMSRVFLIPLVIVLFHLVCATSSEIADKKKTPPGTTVHIISGVPDNPTKLRVNCTYDGADFQERTLNNGQEFSWGHSDILFIDYMFVCKFDWGTKTRTFPVLSMRTRPILCAHTIYPCDCYWDARADGFYFSNDKKSWKKMYEW</sequence>
<keyword evidence="9" id="KW-1185">Reference proteome</keyword>
<gene>
    <name evidence="8" type="ORF">RHGRI_008817</name>
</gene>
<evidence type="ECO:0000256" key="6">
    <source>
        <dbReference type="RuleBase" id="RU367044"/>
    </source>
</evidence>
<proteinExistence type="inferred from homology"/>
<dbReference type="GO" id="GO:0060320">
    <property type="term" value="P:rejection of self pollen"/>
    <property type="evidence" value="ECO:0007669"/>
    <property type="project" value="UniProtKB-KW"/>
</dbReference>
<name>A0AAV6L2Y7_9ERIC</name>
<keyword evidence="3 6" id="KW-0713">Self-incompatibility</keyword>
<evidence type="ECO:0000256" key="5">
    <source>
        <dbReference type="ARBA" id="ARBA00022729"/>
    </source>
</evidence>
<dbReference type="PANTHER" id="PTHR31232:SF155">
    <property type="entry name" value="PLANT SELF-INCOMPATIBILITY PROTEIN S1 FAMILY"/>
    <property type="match status" value="1"/>
</dbReference>
<comment type="subcellular location">
    <subcellularLocation>
        <location evidence="1 6">Secreted</location>
    </subcellularLocation>
</comment>
<feature type="transmembrane region" description="Helical" evidence="7">
    <location>
        <begin position="133"/>
        <end position="155"/>
    </location>
</feature>
<dbReference type="InterPro" id="IPR010264">
    <property type="entry name" value="Self-incomp_S1"/>
</dbReference>
<evidence type="ECO:0000313" key="9">
    <source>
        <dbReference type="Proteomes" id="UP000823749"/>
    </source>
</evidence>
<evidence type="ECO:0000256" key="3">
    <source>
        <dbReference type="ARBA" id="ARBA00022471"/>
    </source>
</evidence>
<dbReference type="Pfam" id="PF05938">
    <property type="entry name" value="Self-incomp_S1"/>
    <property type="match status" value="2"/>
</dbReference>
<evidence type="ECO:0000313" key="8">
    <source>
        <dbReference type="EMBL" id="KAG5559010.1"/>
    </source>
</evidence>
<dbReference type="AlphaFoldDB" id="A0AAV6L2Y7"/>
<feature type="signal peptide" evidence="6">
    <location>
        <begin position="1"/>
        <end position="19"/>
    </location>
</feature>
<comment type="caution">
    <text evidence="8">The sequence shown here is derived from an EMBL/GenBank/DDBJ whole genome shotgun (WGS) entry which is preliminary data.</text>
</comment>
<evidence type="ECO:0000256" key="4">
    <source>
        <dbReference type="ARBA" id="ARBA00022525"/>
    </source>
</evidence>
<evidence type="ECO:0000256" key="1">
    <source>
        <dbReference type="ARBA" id="ARBA00004613"/>
    </source>
</evidence>
<keyword evidence="5 6" id="KW-0732">Signal</keyword>
<dbReference type="Proteomes" id="UP000823749">
    <property type="component" value="Chromosome 3"/>
</dbReference>